<dbReference type="Pfam" id="PF09558">
    <property type="entry name" value="DUF2375"/>
    <property type="match status" value="1"/>
</dbReference>
<organism evidence="1 2">
    <name type="scientific">Shewanella intestini</name>
    <dbReference type="NCBI Taxonomy" id="2017544"/>
    <lineage>
        <taxon>Bacteria</taxon>
        <taxon>Pseudomonadati</taxon>
        <taxon>Pseudomonadota</taxon>
        <taxon>Gammaproteobacteria</taxon>
        <taxon>Alteromonadales</taxon>
        <taxon>Shewanellaceae</taxon>
        <taxon>Shewanella</taxon>
    </lineage>
</organism>
<sequence>MNPGKQQVLSSTNDTGFATVTVLFYDAPVGLEMHNAVLRGLKISDSGRVMIPDDFRDGKSIIAVLDGECRILNSLGERVYSQKLVAE</sequence>
<accession>A0ABS5I347</accession>
<dbReference type="EMBL" id="JAAIKR010000010">
    <property type="protein sequence ID" value="MBR9728458.1"/>
    <property type="molecule type" value="Genomic_DNA"/>
</dbReference>
<evidence type="ECO:0000313" key="2">
    <source>
        <dbReference type="Proteomes" id="UP000811844"/>
    </source>
</evidence>
<protein>
    <submittedName>
        <fullName evidence="1">TIGR02922 family protein</fullName>
    </submittedName>
</protein>
<proteinExistence type="predicted"/>
<name>A0ABS5I347_9GAMM</name>
<dbReference type="RefSeq" id="WP_153663964.1">
    <property type="nucleotide sequence ID" value="NZ_JAAIKR010000010.1"/>
</dbReference>
<evidence type="ECO:0000313" key="1">
    <source>
        <dbReference type="EMBL" id="MBR9728458.1"/>
    </source>
</evidence>
<keyword evidence="2" id="KW-1185">Reference proteome</keyword>
<gene>
    <name evidence="1" type="ORF">G3R48_10780</name>
</gene>
<dbReference type="InterPro" id="IPR014271">
    <property type="entry name" value="CHP02922"/>
</dbReference>
<comment type="caution">
    <text evidence="1">The sequence shown here is derived from an EMBL/GenBank/DDBJ whole genome shotgun (WGS) entry which is preliminary data.</text>
</comment>
<dbReference type="Proteomes" id="UP000811844">
    <property type="component" value="Unassembled WGS sequence"/>
</dbReference>
<reference evidence="1 2" key="1">
    <citation type="submission" date="2020-02" db="EMBL/GenBank/DDBJ databases">
        <title>Shewanella WXL01 sp. nov., a marine bacterium isolated from green algae in Luhuitou Fringing Reef (Northern South China Sea).</title>
        <authorList>
            <person name="Wang X."/>
        </authorList>
    </citation>
    <scope>NUCLEOTIDE SEQUENCE [LARGE SCALE GENOMIC DNA]</scope>
    <source>
        <strain evidence="1 2">MCCC 1A01895</strain>
    </source>
</reference>
<dbReference type="NCBIfam" id="TIGR02922">
    <property type="entry name" value="TIGR02922 family protein"/>
    <property type="match status" value="1"/>
</dbReference>